<evidence type="ECO:0000313" key="10">
    <source>
        <dbReference type="EMBL" id="MFC7248227.1"/>
    </source>
</evidence>
<sequence>DHLDEALRQYNAGSGPLTVQFVIYNLPGRDCSALASNGELGVDELPRYKSEYIDPIAAIMGQSKYAPLRIVAIIEIDSLPNLVTNTNIAKCATMNSNGGYVKGVGYALNKLGAISNVYNYIDSAHHGWIGWDTNFGPTAQKLKEAAVAEGSTVNNVHGFITNTANYSALVEPYFTINTSVNGTTVRQSKWVDWNYYVDEQSFAQAFRTRLVSEGFNANIGMLIDTSRNGWGGSARPTAASTSTNVDTFVNQSRIDRRIHAGNWCNQSGAGLGERPRSAPATGIDAYVWVKPPGESDGSSSLIPNNEGKGFDRMCDPTYTGNQLNGNNLTGALPNAPISGAWFPAQFAELMANAYPPLS</sequence>
<dbReference type="RefSeq" id="WP_376810889.1">
    <property type="nucleotide sequence ID" value="NZ_JBHTAC010000109.1"/>
</dbReference>
<dbReference type="PRINTS" id="PR00733">
    <property type="entry name" value="GLHYDRLASE6"/>
</dbReference>
<dbReference type="EMBL" id="JBHTAC010000109">
    <property type="protein sequence ID" value="MFC7248227.1"/>
    <property type="molecule type" value="Genomic_DNA"/>
</dbReference>
<keyword evidence="1" id="KW-0732">Signal</keyword>
<keyword evidence="6 9" id="KW-0326">Glycosidase</keyword>
<keyword evidence="4" id="KW-1015">Disulfide bond</keyword>
<proteinExistence type="inferred from homology"/>
<dbReference type="Gene3D" id="3.20.20.40">
    <property type="entry name" value="1, 4-beta cellobiohydrolase"/>
    <property type="match status" value="1"/>
</dbReference>
<keyword evidence="11" id="KW-1185">Reference proteome</keyword>
<dbReference type="PIRSF" id="PIRSF001100">
    <property type="entry name" value="Beta_cellobiohydrolase"/>
    <property type="match status" value="1"/>
</dbReference>
<evidence type="ECO:0000256" key="2">
    <source>
        <dbReference type="ARBA" id="ARBA00022801"/>
    </source>
</evidence>
<evidence type="ECO:0000256" key="4">
    <source>
        <dbReference type="ARBA" id="ARBA00023157"/>
    </source>
</evidence>
<name>A0ABW2HB79_9ACTN</name>
<keyword evidence="5 9" id="KW-0119">Carbohydrate metabolism</keyword>
<dbReference type="InterPro" id="IPR001524">
    <property type="entry name" value="Glyco_hydro_6_CS"/>
</dbReference>
<evidence type="ECO:0000256" key="3">
    <source>
        <dbReference type="ARBA" id="ARBA00023001"/>
    </source>
</evidence>
<dbReference type="Pfam" id="PF01341">
    <property type="entry name" value="Glyco_hydro_6"/>
    <property type="match status" value="1"/>
</dbReference>
<reference evidence="11" key="1">
    <citation type="journal article" date="2019" name="Int. J. Syst. Evol. Microbiol.">
        <title>The Global Catalogue of Microorganisms (GCM) 10K type strain sequencing project: providing services to taxonomists for standard genome sequencing and annotation.</title>
        <authorList>
            <consortium name="The Broad Institute Genomics Platform"/>
            <consortium name="The Broad Institute Genome Sequencing Center for Infectious Disease"/>
            <person name="Wu L."/>
            <person name="Ma J."/>
        </authorList>
    </citation>
    <scope>NUCLEOTIDE SEQUENCE [LARGE SCALE GENOMIC DNA]</scope>
    <source>
        <strain evidence="11">CGMCC 1.9106</strain>
    </source>
</reference>
<evidence type="ECO:0000256" key="5">
    <source>
        <dbReference type="ARBA" id="ARBA00023277"/>
    </source>
</evidence>
<accession>A0ABW2HB79</accession>
<evidence type="ECO:0000256" key="7">
    <source>
        <dbReference type="ARBA" id="ARBA00023326"/>
    </source>
</evidence>
<feature type="active site" evidence="8">
    <location>
        <position position="30"/>
    </location>
</feature>
<evidence type="ECO:0000256" key="9">
    <source>
        <dbReference type="RuleBase" id="RU361186"/>
    </source>
</evidence>
<dbReference type="InterPro" id="IPR036434">
    <property type="entry name" value="Beta_cellobiohydrolase_sf"/>
</dbReference>
<keyword evidence="3 9" id="KW-0136">Cellulose degradation</keyword>
<dbReference type="SUPFAM" id="SSF51989">
    <property type="entry name" value="Glycosyl hydrolases family 6, cellulases"/>
    <property type="match status" value="1"/>
</dbReference>
<comment type="caution">
    <text evidence="10">The sequence shown here is derived from an EMBL/GenBank/DDBJ whole genome shotgun (WGS) entry which is preliminary data.</text>
</comment>
<dbReference type="InterPro" id="IPR016288">
    <property type="entry name" value="Beta_cellobiohydrolase"/>
</dbReference>
<evidence type="ECO:0000256" key="8">
    <source>
        <dbReference type="PROSITE-ProRule" id="PRU10056"/>
    </source>
</evidence>
<comment type="similarity">
    <text evidence="9">Belongs to the glycosyl hydrolase family 6.</text>
</comment>
<dbReference type="Proteomes" id="UP001596392">
    <property type="component" value="Unassembled WGS sequence"/>
</dbReference>
<keyword evidence="7 9" id="KW-0624">Polysaccharide degradation</keyword>
<dbReference type="PROSITE" id="PS00655">
    <property type="entry name" value="GLYCOSYL_HYDROL_F6_1"/>
    <property type="match status" value="1"/>
</dbReference>
<keyword evidence="2 9" id="KW-0378">Hydrolase</keyword>
<dbReference type="GO" id="GO:0016787">
    <property type="term" value="F:hydrolase activity"/>
    <property type="evidence" value="ECO:0007669"/>
    <property type="project" value="UniProtKB-KW"/>
</dbReference>
<evidence type="ECO:0000256" key="6">
    <source>
        <dbReference type="ARBA" id="ARBA00023295"/>
    </source>
</evidence>
<dbReference type="EC" id="3.2.1.-" evidence="9"/>
<evidence type="ECO:0000313" key="11">
    <source>
        <dbReference type="Proteomes" id="UP001596392"/>
    </source>
</evidence>
<protein>
    <recommendedName>
        <fullName evidence="9">Glucanase</fullName>
        <ecNumber evidence="9">3.2.1.-</ecNumber>
    </recommendedName>
</protein>
<gene>
    <name evidence="10" type="ORF">ACFQO7_37705</name>
</gene>
<evidence type="ECO:0000256" key="1">
    <source>
        <dbReference type="ARBA" id="ARBA00022729"/>
    </source>
</evidence>
<organism evidence="10 11">
    <name type="scientific">Catellatospora aurea</name>
    <dbReference type="NCBI Taxonomy" id="1337874"/>
    <lineage>
        <taxon>Bacteria</taxon>
        <taxon>Bacillati</taxon>
        <taxon>Actinomycetota</taxon>
        <taxon>Actinomycetes</taxon>
        <taxon>Micromonosporales</taxon>
        <taxon>Micromonosporaceae</taxon>
        <taxon>Catellatospora</taxon>
    </lineage>
</organism>
<dbReference type="PANTHER" id="PTHR34876">
    <property type="match status" value="1"/>
</dbReference>
<dbReference type="PANTHER" id="PTHR34876:SF4">
    <property type="entry name" value="1,4-BETA-D-GLUCAN CELLOBIOHYDROLASE C-RELATED"/>
    <property type="match status" value="1"/>
</dbReference>
<feature type="non-terminal residue" evidence="10">
    <location>
        <position position="1"/>
    </location>
</feature>